<dbReference type="InterPro" id="IPR003593">
    <property type="entry name" value="AAA+_ATPase"/>
</dbReference>
<dbReference type="HOGENOM" id="CLU_058952_0_0_4"/>
<dbReference type="Proteomes" id="UP000001027">
    <property type="component" value="Chromosome"/>
</dbReference>
<protein>
    <recommendedName>
        <fullName evidence="2">AAA+ ATPase domain-containing protein</fullName>
    </recommendedName>
</protein>
<gene>
    <name evidence="3" type="primary">eha</name>
    <name evidence="3" type="ordered locus">BB3648</name>
</gene>
<dbReference type="eggNOG" id="COG3267">
    <property type="taxonomic scope" value="Bacteria"/>
</dbReference>
<dbReference type="KEGG" id="bbr:BB3648"/>
<organism evidence="3 4">
    <name type="scientific">Bordetella bronchiseptica (strain ATCC BAA-588 / NCTC 13252 / RB50)</name>
    <name type="common">Alcaligenes bronchisepticus</name>
    <dbReference type="NCBI Taxonomy" id="257310"/>
    <lineage>
        <taxon>Bacteria</taxon>
        <taxon>Pseudomonadati</taxon>
        <taxon>Pseudomonadota</taxon>
        <taxon>Betaproteobacteria</taxon>
        <taxon>Burkholderiales</taxon>
        <taxon>Alcaligenaceae</taxon>
        <taxon>Bordetella</taxon>
    </lineage>
</organism>
<dbReference type="EMBL" id="BX640448">
    <property type="protein sequence ID" value="CAE35621.1"/>
    <property type="molecule type" value="Genomic_DNA"/>
</dbReference>
<feature type="region of interest" description="Disordered" evidence="1">
    <location>
        <begin position="72"/>
        <end position="94"/>
    </location>
</feature>
<feature type="domain" description="AAA+ ATPase" evidence="2">
    <location>
        <begin position="146"/>
        <end position="303"/>
    </location>
</feature>
<dbReference type="InterPro" id="IPR052026">
    <property type="entry name" value="ExeA_AAA_ATPase_DNA-bind"/>
</dbReference>
<evidence type="ECO:0000313" key="3">
    <source>
        <dbReference type="EMBL" id="CAE35621.1"/>
    </source>
</evidence>
<dbReference type="InterPro" id="IPR049945">
    <property type="entry name" value="AAA_22"/>
</dbReference>
<dbReference type="Gene3D" id="3.40.50.300">
    <property type="entry name" value="P-loop containing nucleotide triphosphate hydrolases"/>
    <property type="match status" value="1"/>
</dbReference>
<dbReference type="PANTHER" id="PTHR35894">
    <property type="entry name" value="GENERAL SECRETION PATHWAY PROTEIN A-RELATED"/>
    <property type="match status" value="1"/>
</dbReference>
<dbReference type="SMART" id="SM00382">
    <property type="entry name" value="AAA"/>
    <property type="match status" value="1"/>
</dbReference>
<proteinExistence type="predicted"/>
<dbReference type="SUPFAM" id="SSF52540">
    <property type="entry name" value="P-loop containing nucleoside triphosphate hydrolases"/>
    <property type="match status" value="1"/>
</dbReference>
<evidence type="ECO:0000256" key="1">
    <source>
        <dbReference type="SAM" id="MobiDB-lite"/>
    </source>
</evidence>
<dbReference type="AlphaFoldDB" id="A0A0H3LYT5"/>
<name>A0A0H3LYT5_BORBR</name>
<feature type="compositionally biased region" description="Polar residues" evidence="1">
    <location>
        <begin position="75"/>
        <end position="89"/>
    </location>
</feature>
<evidence type="ECO:0000313" key="4">
    <source>
        <dbReference type="Proteomes" id="UP000001027"/>
    </source>
</evidence>
<reference evidence="3 4" key="1">
    <citation type="journal article" date="2003" name="Nat. Genet.">
        <title>Comparative analysis of the genome sequences of Bordetella pertussis, Bordetella parapertussis and Bordetella bronchiseptica.</title>
        <authorList>
            <person name="Parkhill J."/>
            <person name="Sebaihia M."/>
            <person name="Preston A."/>
            <person name="Murphy L.D."/>
            <person name="Thomson N.R."/>
            <person name="Harris D.E."/>
            <person name="Holden M.T.G."/>
            <person name="Churcher C.M."/>
            <person name="Bentley S.D."/>
            <person name="Mungall K.L."/>
            <person name="Cerdeno-Tarraga A.-M."/>
            <person name="Temple L."/>
            <person name="James K.D."/>
            <person name="Harris B."/>
            <person name="Quail M.A."/>
            <person name="Achtman M."/>
            <person name="Atkin R."/>
            <person name="Baker S."/>
            <person name="Basham D."/>
            <person name="Bason N."/>
            <person name="Cherevach I."/>
            <person name="Chillingworth T."/>
            <person name="Collins M."/>
            <person name="Cronin A."/>
            <person name="Davis P."/>
            <person name="Doggett J."/>
            <person name="Feltwell T."/>
            <person name="Goble A."/>
            <person name="Hamlin N."/>
            <person name="Hauser H."/>
            <person name="Holroyd S."/>
            <person name="Jagels K."/>
            <person name="Leather S."/>
            <person name="Moule S."/>
            <person name="Norberczak H."/>
            <person name="O'Neil S."/>
            <person name="Ormond D."/>
            <person name="Price C."/>
            <person name="Rabbinowitsch E."/>
            <person name="Rutter S."/>
            <person name="Sanders M."/>
            <person name="Saunders D."/>
            <person name="Seeger K."/>
            <person name="Sharp S."/>
            <person name="Simmonds M."/>
            <person name="Skelton J."/>
            <person name="Squares R."/>
            <person name="Squares S."/>
            <person name="Stevens K."/>
            <person name="Unwin L."/>
            <person name="Whitehead S."/>
            <person name="Barrell B.G."/>
            <person name="Maskell D.J."/>
        </authorList>
    </citation>
    <scope>NUCLEOTIDE SEQUENCE [LARGE SCALE GENOMIC DNA]</scope>
    <source>
        <strain evidence="3 4">ATCC BAA-588 / NCTC 13252 / RB50</strain>
    </source>
</reference>
<dbReference type="RefSeq" id="WP_010926911.1">
    <property type="nucleotide sequence ID" value="NC_002927.3"/>
</dbReference>
<evidence type="ECO:0000259" key="2">
    <source>
        <dbReference type="SMART" id="SM00382"/>
    </source>
</evidence>
<dbReference type="GO" id="GO:0016887">
    <property type="term" value="F:ATP hydrolysis activity"/>
    <property type="evidence" value="ECO:0007669"/>
    <property type="project" value="InterPro"/>
</dbReference>
<dbReference type="Pfam" id="PF13401">
    <property type="entry name" value="AAA_22"/>
    <property type="match status" value="1"/>
</dbReference>
<accession>A0A0H3LYT5</accession>
<dbReference type="PANTHER" id="PTHR35894:SF1">
    <property type="entry name" value="PHOSPHORIBULOKINASE _ URIDINE KINASE FAMILY"/>
    <property type="match status" value="1"/>
</dbReference>
<sequence length="394" mass="44386">MLKLKKILADLHVEQAELAEQMAYSQATISQLVNHSVWPKRAARWGLRERILKFLKERGANDDQVATAFEEWTPTRGNASESGSHTPTGGTEDEAMSIRKQILHPNTRRHFKLPGDPFEEVASAEEFYQNEHIRFTRAAMLDAAKRGGFLAVVGESGSGKTTMRRDLQERIERESIQVQVIRPYVVAMEDNDDKGKTLKATHIAEAIMAAVAPHEVLKTSSEARFRQVEKALKESYRTGMRHVVLIEEAHAMPLATLRHLKRFIELEDGFTRLLSVILIGQTELAIKLNPKNATVREVVQRCELITLPPLGQYLEDYLKFRFARLGVQLDQMVTLDGVQAIRSRLQPEAPRGHEERSFLYPLAVHNLLTAAMNLAAENGAPAVSADIVMEAKWN</sequence>
<dbReference type="InterPro" id="IPR027417">
    <property type="entry name" value="P-loop_NTPase"/>
</dbReference>